<protein>
    <recommendedName>
        <fullName evidence="3">MEDS domain-containing protein</fullName>
    </recommendedName>
</protein>
<dbReference type="EMBL" id="JAGSOY010000036">
    <property type="protein sequence ID" value="MBU2712387.1"/>
    <property type="molecule type" value="Genomic_DNA"/>
</dbReference>
<name>A0ABS5ZE94_9GAMM</name>
<accession>A0ABS5ZE94</accession>
<proteinExistence type="predicted"/>
<organism evidence="1 2">
    <name type="scientific">Zooshikella harenae</name>
    <dbReference type="NCBI Taxonomy" id="2827238"/>
    <lineage>
        <taxon>Bacteria</taxon>
        <taxon>Pseudomonadati</taxon>
        <taxon>Pseudomonadota</taxon>
        <taxon>Gammaproteobacteria</taxon>
        <taxon>Oceanospirillales</taxon>
        <taxon>Zooshikellaceae</taxon>
        <taxon>Zooshikella</taxon>
    </lineage>
</organism>
<comment type="caution">
    <text evidence="1">The sequence shown here is derived from an EMBL/GenBank/DDBJ whole genome shotgun (WGS) entry which is preliminary data.</text>
</comment>
<evidence type="ECO:0000313" key="1">
    <source>
        <dbReference type="EMBL" id="MBU2712387.1"/>
    </source>
</evidence>
<evidence type="ECO:0008006" key="3">
    <source>
        <dbReference type="Google" id="ProtNLM"/>
    </source>
</evidence>
<gene>
    <name evidence="1" type="ORF">KCG35_15075</name>
</gene>
<keyword evidence="2" id="KW-1185">Reference proteome</keyword>
<dbReference type="Proteomes" id="UP000690515">
    <property type="component" value="Unassembled WGS sequence"/>
</dbReference>
<reference evidence="1 2" key="1">
    <citation type="submission" date="2021-04" db="EMBL/GenBank/DDBJ databases">
        <authorList>
            <person name="Pira H."/>
            <person name="Risdian C."/>
            <person name="Wink J."/>
        </authorList>
    </citation>
    <scope>NUCLEOTIDE SEQUENCE [LARGE SCALE GENOMIC DNA]</scope>
    <source>
        <strain evidence="1 2">WH53</strain>
    </source>
</reference>
<dbReference type="RefSeq" id="WP_215820610.1">
    <property type="nucleotide sequence ID" value="NZ_JAGSOY010000036.1"/>
</dbReference>
<evidence type="ECO:0000313" key="2">
    <source>
        <dbReference type="Proteomes" id="UP000690515"/>
    </source>
</evidence>
<sequence length="242" mass="27551">MKTHTTDVVNFTNIEVAKRFVVEEMISLFDGQGETLIISYDGEPYVENVVKMLAENGWATTVSVVTFDSLASLQASLANREYQHRYQALFIFNSLHRLTDLQALDECFKQVLEEKGKLHVSWPASGAVPNTKRLSEKEIAEELTGSTLQAFDDLRKDDHSYVNALPSFQCQRMVKFDFGLAFQNIEGLKSWHKGGADILFGADLTEDVQALKERYYHQLYTLYLRGQYQARMATTVADFILN</sequence>